<dbReference type="InterPro" id="IPR039161">
    <property type="entry name" value="C19orf47-like"/>
</dbReference>
<reference evidence="4" key="1">
    <citation type="submission" date="2017-02" db="UniProtKB">
        <authorList>
            <consortium name="WormBaseParasite"/>
        </authorList>
    </citation>
    <scope>IDENTIFICATION</scope>
</reference>
<evidence type="ECO:0000256" key="1">
    <source>
        <dbReference type="SAM" id="MobiDB-lite"/>
    </source>
</evidence>
<organism evidence="4">
    <name type="scientific">Anisakis simplex</name>
    <name type="common">Herring worm</name>
    <dbReference type="NCBI Taxonomy" id="6269"/>
    <lineage>
        <taxon>Eukaryota</taxon>
        <taxon>Metazoa</taxon>
        <taxon>Ecdysozoa</taxon>
        <taxon>Nematoda</taxon>
        <taxon>Chromadorea</taxon>
        <taxon>Rhabditida</taxon>
        <taxon>Spirurina</taxon>
        <taxon>Ascaridomorpha</taxon>
        <taxon>Ascaridoidea</taxon>
        <taxon>Anisakidae</taxon>
        <taxon>Anisakis</taxon>
        <taxon>Anisakis simplex complex</taxon>
    </lineage>
</organism>
<feature type="compositionally biased region" description="Acidic residues" evidence="1">
    <location>
        <begin position="105"/>
        <end position="116"/>
    </location>
</feature>
<dbReference type="SUPFAM" id="SSF47769">
    <property type="entry name" value="SAM/Pointed domain"/>
    <property type="match status" value="1"/>
</dbReference>
<evidence type="ECO:0000313" key="2">
    <source>
        <dbReference type="EMBL" id="VDK45276.1"/>
    </source>
</evidence>
<accession>A0A0M3JV28</accession>
<feature type="compositionally biased region" description="Low complexity" evidence="1">
    <location>
        <begin position="79"/>
        <end position="91"/>
    </location>
</feature>
<dbReference type="Proteomes" id="UP000267096">
    <property type="component" value="Unassembled WGS sequence"/>
</dbReference>
<dbReference type="PANTHER" id="PTHR21359">
    <property type="entry name" value="DUF5577 DOMAIN-CONTAINING PROTEIN"/>
    <property type="match status" value="1"/>
</dbReference>
<dbReference type="OrthoDB" id="10067653at2759"/>
<keyword evidence="3" id="KW-1185">Reference proteome</keyword>
<protein>
    <submittedName>
        <fullName evidence="4">SAM domain-containing protein</fullName>
    </submittedName>
</protein>
<name>A0A0M3JV28_ANISI</name>
<proteinExistence type="predicted"/>
<dbReference type="WBParaSite" id="ASIM_0001206401-mRNA-1">
    <property type="protein sequence ID" value="ASIM_0001206401-mRNA-1"/>
    <property type="gene ID" value="ASIM_0001206401"/>
</dbReference>
<reference evidence="2 3" key="2">
    <citation type="submission" date="2018-11" db="EMBL/GenBank/DDBJ databases">
        <authorList>
            <consortium name="Pathogen Informatics"/>
        </authorList>
    </citation>
    <scope>NUCLEOTIDE SEQUENCE [LARGE SCALE GENOMIC DNA]</scope>
</reference>
<evidence type="ECO:0000313" key="4">
    <source>
        <dbReference type="WBParaSite" id="ASIM_0001206401-mRNA-1"/>
    </source>
</evidence>
<dbReference type="Pfam" id="PF18017">
    <property type="entry name" value="SAM_4"/>
    <property type="match status" value="1"/>
</dbReference>
<dbReference type="InterPro" id="IPR013761">
    <property type="entry name" value="SAM/pointed_sf"/>
</dbReference>
<sequence length="462" mass="51483">MSSAATAAAITKWEKFFLEAGCPRRVAMQYSKLFVEQRIREAILQDIDKTTLVELGITTIGDQLAILRHIRRRGTATEQQQQQQPQTIQSSQKRRSKQDDRIHDNDDDDDMETDDEIAVRGQDKRLATFEVKFFLVGHETDRQKKRIRHLNDGFCVRFVLQKKRNKLIAASVTPSSSCSSSSSSSRGVVKAPDRDDIYHIHMPAGITSKTRAIMAKNDRLRSVGLLKRGLSGVRVSGQEVQRYVHHQNSNKIVIASPEVSSTTVLSGKSSSQLNERRRRIGGAAGAAAEDYVVYERLGVGGLKSDALPQARRLMLRRRGDNVNELRARARVRMQTSSVEKQGNDDGFVANVAPPNPVATNNPSNEPVFRKKVTSADLRSNSNGGVISSRQQQMLLSGRLSGAIQKKQARVPVTTRLSRAAINMHAAASARAAVDIGDVLQKRFLRTQQQRKHFKRSVFDRLG</sequence>
<dbReference type="AlphaFoldDB" id="A0A0M3JV28"/>
<dbReference type="GO" id="GO:0005634">
    <property type="term" value="C:nucleus"/>
    <property type="evidence" value="ECO:0007669"/>
    <property type="project" value="TreeGrafter"/>
</dbReference>
<dbReference type="Gene3D" id="1.10.150.50">
    <property type="entry name" value="Transcription Factor, Ets-1"/>
    <property type="match status" value="1"/>
</dbReference>
<gene>
    <name evidence="2" type="ORF">ASIM_LOCUS11530</name>
</gene>
<dbReference type="EMBL" id="UYRR01031079">
    <property type="protein sequence ID" value="VDK45276.1"/>
    <property type="molecule type" value="Genomic_DNA"/>
</dbReference>
<feature type="region of interest" description="Disordered" evidence="1">
    <location>
        <begin position="75"/>
        <end position="119"/>
    </location>
</feature>
<dbReference type="PANTHER" id="PTHR21359:SF1">
    <property type="entry name" value="DUF5577 DOMAIN-CONTAINING PROTEIN"/>
    <property type="match status" value="1"/>
</dbReference>
<evidence type="ECO:0000313" key="3">
    <source>
        <dbReference type="Proteomes" id="UP000267096"/>
    </source>
</evidence>